<keyword evidence="6 16" id="KW-0575">Peroxidase</keyword>
<evidence type="ECO:0000256" key="10">
    <source>
        <dbReference type="ARBA" id="ARBA00023004"/>
    </source>
</evidence>
<evidence type="ECO:0000256" key="6">
    <source>
        <dbReference type="ARBA" id="ARBA00022559"/>
    </source>
</evidence>
<dbReference type="InterPro" id="IPR018028">
    <property type="entry name" value="Catalase"/>
</dbReference>
<dbReference type="Gene3D" id="2.40.180.10">
    <property type="entry name" value="Catalase core domain"/>
    <property type="match status" value="1"/>
</dbReference>
<keyword evidence="11" id="KW-0376">Hydrogen peroxide</keyword>
<feature type="binding site" description="axial binding residue" evidence="13">
    <location>
        <position position="363"/>
    </location>
    <ligand>
        <name>heme</name>
        <dbReference type="ChEBI" id="CHEBI:30413"/>
    </ligand>
    <ligandPart>
        <name>Fe</name>
        <dbReference type="ChEBI" id="CHEBI:18248"/>
    </ligandPart>
</feature>
<organism evidence="16 17">
    <name type="scientific">Alteromonas macleodii</name>
    <name type="common">Pseudoalteromonas macleodii</name>
    <dbReference type="NCBI Taxonomy" id="28108"/>
    <lineage>
        <taxon>Bacteria</taxon>
        <taxon>Pseudomonadati</taxon>
        <taxon>Pseudomonadota</taxon>
        <taxon>Gammaproteobacteria</taxon>
        <taxon>Alteromonadales</taxon>
        <taxon>Alteromonadaceae</taxon>
        <taxon>Alteromonas/Salinimonas group</taxon>
        <taxon>Alteromonas</taxon>
    </lineage>
</organism>
<dbReference type="InterPro" id="IPR024711">
    <property type="entry name" value="Catalase_clade1/3"/>
</dbReference>
<keyword evidence="14" id="KW-0732">Signal</keyword>
<dbReference type="PROSITE" id="PS00437">
    <property type="entry name" value="CATALASE_1"/>
    <property type="match status" value="1"/>
</dbReference>
<dbReference type="Pfam" id="PF00199">
    <property type="entry name" value="Catalase"/>
    <property type="match status" value="1"/>
</dbReference>
<evidence type="ECO:0000256" key="2">
    <source>
        <dbReference type="ARBA" id="ARBA00002974"/>
    </source>
</evidence>
<evidence type="ECO:0000256" key="7">
    <source>
        <dbReference type="ARBA" id="ARBA00022617"/>
    </source>
</evidence>
<dbReference type="GO" id="GO:0042542">
    <property type="term" value="P:response to hydrogen peroxide"/>
    <property type="evidence" value="ECO:0007669"/>
    <property type="project" value="TreeGrafter"/>
</dbReference>
<evidence type="ECO:0000256" key="9">
    <source>
        <dbReference type="ARBA" id="ARBA00023002"/>
    </source>
</evidence>
<dbReference type="RefSeq" id="WP_269475071.1">
    <property type="nucleotide sequence ID" value="NZ_LR812090.1"/>
</dbReference>
<keyword evidence="8 13" id="KW-0479">Metal-binding</keyword>
<keyword evidence="9 16" id="KW-0560">Oxidoreductase</keyword>
<proteinExistence type="inferred from homology"/>
<dbReference type="GO" id="GO:0020037">
    <property type="term" value="F:heme binding"/>
    <property type="evidence" value="ECO:0007669"/>
    <property type="project" value="InterPro"/>
</dbReference>
<evidence type="ECO:0000256" key="14">
    <source>
        <dbReference type="SAM" id="SignalP"/>
    </source>
</evidence>
<dbReference type="GO" id="GO:0046872">
    <property type="term" value="F:metal ion binding"/>
    <property type="evidence" value="ECO:0007669"/>
    <property type="project" value="UniProtKB-KW"/>
</dbReference>
<evidence type="ECO:0000256" key="3">
    <source>
        <dbReference type="ARBA" id="ARBA00005329"/>
    </source>
</evidence>
<evidence type="ECO:0000256" key="12">
    <source>
        <dbReference type="PIRSR" id="PIRSR038928-1"/>
    </source>
</evidence>
<protein>
    <recommendedName>
        <fullName evidence="5">Catalase</fullName>
        <ecNumber evidence="4">1.11.1.6</ecNumber>
    </recommendedName>
</protein>
<dbReference type="GO" id="GO:0004096">
    <property type="term" value="F:catalase activity"/>
    <property type="evidence" value="ECO:0007669"/>
    <property type="project" value="UniProtKB-EC"/>
</dbReference>
<evidence type="ECO:0000256" key="8">
    <source>
        <dbReference type="ARBA" id="ARBA00022723"/>
    </source>
</evidence>
<sequence>MRTTMKSTLTKFVLGGVAASMLTLGVSADTLTRQNGAPVGDNQNSQTAGPWGPVLLQDSHLIEKLAAFDRERIPERVVHARGVGIHGYYENYVDLSDETVAAPFQGEGKKTEVFVRFSSVVHGHLSPETLRDPRGFAVKFYTEQGNWDLVGNNFPVFFIRDAIKFPDMVHAFKPSPVTNKQDAKRIFDFFSHVPESTHTLTMLFSDYGTPASYLNMDGSGVHAFKFVDDEGNYKYVKFTWKANQPIKNFSAEEAMKVQGMDFQPHTTDVYTRIGEKGETASWDLYLQELEPEQLDDFEFNPLDTTKIWPESLVPAKKIGRLVLNRVPDNFFEETEQAAFAPSNLIPGIEPSEDRMLQGRLFSYADTQRYRLGVNAYRIPINAPKNAVINNHEQHGQLRTTSSNRDVNYQPSRRLDLNEDPAFRYSSKPLAGMTQQIPFYKEQNFKQAGEFFRNLTKEGQAHLISNLGGALASVPEEEIRVIISAFMYNADKNYGKGVAKLAKAPMSKVRQTAKDLMEQQAARAAKAKQVAESLTALMQ</sequence>
<dbReference type="AlphaFoldDB" id="A0A6T9Y2Y5"/>
<dbReference type="SUPFAM" id="SSF56634">
    <property type="entry name" value="Heme-dependent catalase-like"/>
    <property type="match status" value="1"/>
</dbReference>
<comment type="similarity">
    <text evidence="3">Belongs to the catalase family.</text>
</comment>
<feature type="active site" evidence="12">
    <location>
        <position position="152"/>
    </location>
</feature>
<evidence type="ECO:0000259" key="15">
    <source>
        <dbReference type="SMART" id="SM01060"/>
    </source>
</evidence>
<dbReference type="EC" id="1.11.1.6" evidence="4"/>
<keyword evidence="7 13" id="KW-0349">Heme</keyword>
<evidence type="ECO:0000256" key="11">
    <source>
        <dbReference type="ARBA" id="ARBA00023324"/>
    </source>
</evidence>
<dbReference type="InterPro" id="IPR011614">
    <property type="entry name" value="Catalase_core"/>
</dbReference>
<dbReference type="PROSITE" id="PS51402">
    <property type="entry name" value="CATALASE_3"/>
    <property type="match status" value="1"/>
</dbReference>
<gene>
    <name evidence="16" type="primary">katB</name>
    <name evidence="16" type="ORF">ALFOR1_50164</name>
</gene>
<evidence type="ECO:0000256" key="5">
    <source>
        <dbReference type="ARBA" id="ARBA00014132"/>
    </source>
</evidence>
<comment type="function">
    <text evidence="2">Decomposes hydrogen peroxide into water and oxygen; serves to protect cells from the toxic effects of hydrogen peroxide.</text>
</comment>
<keyword evidence="10 13" id="KW-0408">Iron</keyword>
<dbReference type="Proteomes" id="UP000509458">
    <property type="component" value="Chromosome"/>
</dbReference>
<dbReference type="PRINTS" id="PR00067">
    <property type="entry name" value="CATALASE"/>
</dbReference>
<comment type="cofactor">
    <cofactor evidence="1 13">
        <name>heme</name>
        <dbReference type="ChEBI" id="CHEBI:30413"/>
    </cofactor>
</comment>
<dbReference type="InterPro" id="IPR002226">
    <property type="entry name" value="Catalase_haem_BS"/>
</dbReference>
<dbReference type="PIRSF" id="PIRSF038928">
    <property type="entry name" value="Catalase_clade1-3"/>
    <property type="match status" value="1"/>
</dbReference>
<dbReference type="GO" id="GO:0042744">
    <property type="term" value="P:hydrogen peroxide catabolic process"/>
    <property type="evidence" value="ECO:0007669"/>
    <property type="project" value="UniProtKB-KW"/>
</dbReference>
<evidence type="ECO:0000256" key="13">
    <source>
        <dbReference type="PIRSR" id="PIRSR038928-2"/>
    </source>
</evidence>
<dbReference type="CDD" id="cd08154">
    <property type="entry name" value="catalase_clade_1"/>
    <property type="match status" value="1"/>
</dbReference>
<dbReference type="GO" id="GO:0005737">
    <property type="term" value="C:cytoplasm"/>
    <property type="evidence" value="ECO:0007669"/>
    <property type="project" value="TreeGrafter"/>
</dbReference>
<dbReference type="PANTHER" id="PTHR11465:SF23">
    <property type="entry name" value="CATALASE-2"/>
    <property type="match status" value="1"/>
</dbReference>
<evidence type="ECO:0000256" key="4">
    <source>
        <dbReference type="ARBA" id="ARBA00012314"/>
    </source>
</evidence>
<name>A0A6T9Y2Y5_ALTMA</name>
<feature type="active site" evidence="12">
    <location>
        <position position="79"/>
    </location>
</feature>
<feature type="signal peptide" evidence="14">
    <location>
        <begin position="1"/>
        <end position="28"/>
    </location>
</feature>
<evidence type="ECO:0000256" key="1">
    <source>
        <dbReference type="ARBA" id="ARBA00001971"/>
    </source>
</evidence>
<dbReference type="InterPro" id="IPR010582">
    <property type="entry name" value="Catalase_immune_responsive"/>
</dbReference>
<accession>A0A6T9Y2Y5</accession>
<dbReference type="InterPro" id="IPR020835">
    <property type="entry name" value="Catalase_sf"/>
</dbReference>
<evidence type="ECO:0000313" key="16">
    <source>
        <dbReference type="EMBL" id="CAB9495477.1"/>
    </source>
</evidence>
<dbReference type="SMART" id="SM01060">
    <property type="entry name" value="Catalase"/>
    <property type="match status" value="1"/>
</dbReference>
<dbReference type="Pfam" id="PF06628">
    <property type="entry name" value="Catalase-rel"/>
    <property type="match status" value="1"/>
</dbReference>
<reference evidence="16 17" key="1">
    <citation type="submission" date="2020-06" db="EMBL/GenBank/DDBJ databases">
        <authorList>
            <person name="Duchaud E."/>
        </authorList>
    </citation>
    <scope>NUCLEOTIDE SEQUENCE [LARGE SCALE GENOMIC DNA]</scope>
    <source>
        <strain evidence="16">Alteromonas fortis</strain>
    </source>
</reference>
<dbReference type="EMBL" id="LR812090">
    <property type="protein sequence ID" value="CAB9495477.1"/>
    <property type="molecule type" value="Genomic_DNA"/>
</dbReference>
<dbReference type="PANTHER" id="PTHR11465">
    <property type="entry name" value="CATALASE"/>
    <property type="match status" value="1"/>
</dbReference>
<feature type="domain" description="Catalase core" evidence="15">
    <location>
        <begin position="32"/>
        <end position="417"/>
    </location>
</feature>
<evidence type="ECO:0000313" key="17">
    <source>
        <dbReference type="Proteomes" id="UP000509458"/>
    </source>
</evidence>
<feature type="chain" id="PRO_5029726525" description="Catalase" evidence="14">
    <location>
        <begin position="29"/>
        <end position="538"/>
    </location>
</feature>